<evidence type="ECO:0000256" key="3">
    <source>
        <dbReference type="ARBA" id="ARBA00022553"/>
    </source>
</evidence>
<organism evidence="12 13">
    <name type="scientific">Parenemella sanctibonifatiensis</name>
    <dbReference type="NCBI Taxonomy" id="2016505"/>
    <lineage>
        <taxon>Bacteria</taxon>
        <taxon>Bacillati</taxon>
        <taxon>Actinomycetota</taxon>
        <taxon>Actinomycetes</taxon>
        <taxon>Propionibacteriales</taxon>
        <taxon>Propionibacteriaceae</taxon>
        <taxon>Parenemella</taxon>
    </lineage>
</organism>
<dbReference type="InterPro" id="IPR050482">
    <property type="entry name" value="Sensor_HK_TwoCompSys"/>
</dbReference>
<protein>
    <recommendedName>
        <fullName evidence="2">histidine kinase</fullName>
        <ecNumber evidence="2">2.7.13.3</ecNumber>
    </recommendedName>
</protein>
<dbReference type="Gene3D" id="1.20.5.1930">
    <property type="match status" value="1"/>
</dbReference>
<dbReference type="Pfam" id="PF02518">
    <property type="entry name" value="HATPase_c"/>
    <property type="match status" value="1"/>
</dbReference>
<name>A0A255DXM4_9ACTN</name>
<dbReference type="Pfam" id="PF07730">
    <property type="entry name" value="HisKA_3"/>
    <property type="match status" value="1"/>
</dbReference>
<dbReference type="GO" id="GO:0005524">
    <property type="term" value="F:ATP binding"/>
    <property type="evidence" value="ECO:0007669"/>
    <property type="project" value="UniProtKB-KW"/>
</dbReference>
<evidence type="ECO:0000259" key="11">
    <source>
        <dbReference type="Pfam" id="PF07730"/>
    </source>
</evidence>
<keyword evidence="5" id="KW-0547">Nucleotide-binding</keyword>
<evidence type="ECO:0000256" key="1">
    <source>
        <dbReference type="ARBA" id="ARBA00000085"/>
    </source>
</evidence>
<dbReference type="CDD" id="cd16917">
    <property type="entry name" value="HATPase_UhpB-NarQ-NarX-like"/>
    <property type="match status" value="1"/>
</dbReference>
<dbReference type="AlphaFoldDB" id="A0A255DXM4"/>
<dbReference type="PANTHER" id="PTHR24421:SF10">
    <property type="entry name" value="NITRATE_NITRITE SENSOR PROTEIN NARQ"/>
    <property type="match status" value="1"/>
</dbReference>
<dbReference type="InterPro" id="IPR011712">
    <property type="entry name" value="Sig_transdc_His_kin_sub3_dim/P"/>
</dbReference>
<evidence type="ECO:0000256" key="2">
    <source>
        <dbReference type="ARBA" id="ARBA00012438"/>
    </source>
</evidence>
<keyword evidence="9" id="KW-0472">Membrane</keyword>
<evidence type="ECO:0000256" key="8">
    <source>
        <dbReference type="ARBA" id="ARBA00023012"/>
    </source>
</evidence>
<keyword evidence="6 12" id="KW-0418">Kinase</keyword>
<accession>A0A255DXM4</accession>
<reference evidence="12 13" key="1">
    <citation type="submission" date="2017-07" db="EMBL/GenBank/DDBJ databases">
        <title>Draft whole genome sequences of clinical Proprionibacteriaceae strains.</title>
        <authorList>
            <person name="Bernier A.-M."/>
            <person name="Bernard K."/>
            <person name="Domingo M.-C."/>
        </authorList>
    </citation>
    <scope>NUCLEOTIDE SEQUENCE [LARGE SCALE GENOMIC DNA]</scope>
    <source>
        <strain evidence="12 13">NML 160184</strain>
    </source>
</reference>
<proteinExistence type="predicted"/>
<keyword evidence="3" id="KW-0597">Phosphoprotein</keyword>
<dbReference type="InterPro" id="IPR003594">
    <property type="entry name" value="HATPase_dom"/>
</dbReference>
<feature type="transmembrane region" description="Helical" evidence="9">
    <location>
        <begin position="79"/>
        <end position="106"/>
    </location>
</feature>
<evidence type="ECO:0000256" key="9">
    <source>
        <dbReference type="SAM" id="Phobius"/>
    </source>
</evidence>
<keyword evidence="9" id="KW-1133">Transmembrane helix</keyword>
<keyword evidence="7" id="KW-0067">ATP-binding</keyword>
<dbReference type="GO" id="GO:0000155">
    <property type="term" value="F:phosphorelay sensor kinase activity"/>
    <property type="evidence" value="ECO:0007669"/>
    <property type="project" value="InterPro"/>
</dbReference>
<dbReference type="InterPro" id="IPR036890">
    <property type="entry name" value="HATPase_C_sf"/>
</dbReference>
<feature type="domain" description="Histidine kinase/HSP90-like ATPase" evidence="10">
    <location>
        <begin position="321"/>
        <end position="409"/>
    </location>
</feature>
<evidence type="ECO:0000313" key="13">
    <source>
        <dbReference type="Proteomes" id="UP000216533"/>
    </source>
</evidence>
<evidence type="ECO:0000256" key="6">
    <source>
        <dbReference type="ARBA" id="ARBA00022777"/>
    </source>
</evidence>
<feature type="transmembrane region" description="Helical" evidence="9">
    <location>
        <begin position="118"/>
        <end position="136"/>
    </location>
</feature>
<keyword evidence="4" id="KW-0808">Transferase</keyword>
<evidence type="ECO:0000259" key="10">
    <source>
        <dbReference type="Pfam" id="PF02518"/>
    </source>
</evidence>
<evidence type="ECO:0000313" key="12">
    <source>
        <dbReference type="EMBL" id="OYN84078.1"/>
    </source>
</evidence>
<keyword evidence="9" id="KW-0812">Transmembrane</keyword>
<keyword evidence="8" id="KW-0902">Two-component regulatory system</keyword>
<evidence type="ECO:0000256" key="5">
    <source>
        <dbReference type="ARBA" id="ARBA00022741"/>
    </source>
</evidence>
<dbReference type="PANTHER" id="PTHR24421">
    <property type="entry name" value="NITRATE/NITRITE SENSOR PROTEIN NARX-RELATED"/>
    <property type="match status" value="1"/>
</dbReference>
<evidence type="ECO:0000256" key="4">
    <source>
        <dbReference type="ARBA" id="ARBA00022679"/>
    </source>
</evidence>
<comment type="caution">
    <text evidence="12">The sequence shown here is derived from an EMBL/GenBank/DDBJ whole genome shotgun (WGS) entry which is preliminary data.</text>
</comment>
<feature type="domain" description="Signal transduction histidine kinase subgroup 3 dimerisation and phosphoacceptor" evidence="11">
    <location>
        <begin position="210"/>
        <end position="275"/>
    </location>
</feature>
<dbReference type="Gene3D" id="3.30.565.10">
    <property type="entry name" value="Histidine kinase-like ATPase, C-terminal domain"/>
    <property type="match status" value="1"/>
</dbReference>
<comment type="catalytic activity">
    <reaction evidence="1">
        <text>ATP + protein L-histidine = ADP + protein N-phospho-L-histidine.</text>
        <dbReference type="EC" id="2.7.13.3"/>
    </reaction>
</comment>
<feature type="transmembrane region" description="Helical" evidence="9">
    <location>
        <begin position="156"/>
        <end position="174"/>
    </location>
</feature>
<sequence length="411" mass="44744">MKDFFGVDDPFVRPLPPRWWRADVVIALGFLLLAVTNVWVTTSLAQGGPPWQWDVVWVAVAAVLLMGRRRWPVVSTVLLASHFILVGTFAPHIVVQVGMQVAYFVSLYSGVAWGRNRLWVMIAAVGESIAMTLWLALTVSVANAQLSGLLTTMVPYWIYTVVLNVAFFGGAIWLGRNAWQQARAEAEVIASTELIEAQARQLADQAVVGERLRIARDLHDSIAHHVALIGVQAGAARRALEKKPELAAEALGQVERSARQSIAELRSVLGSLRDTGGEEPGQPNLARLPELVAEMDKLGLEVDLQLVGDEVAFGRTSTSQEAALYRVVQEALTNVRKHSSARSAHVRIRAGAEYAEAEILDDGRPLQGTAGGGLGQIGIRERVAALGGNVEMGPRRDQGFRVLVRLPLEQE</sequence>
<dbReference type="RefSeq" id="WP_094451909.1">
    <property type="nucleotide sequence ID" value="NZ_NMVI01000029.1"/>
</dbReference>
<dbReference type="GO" id="GO:0016020">
    <property type="term" value="C:membrane"/>
    <property type="evidence" value="ECO:0007669"/>
    <property type="project" value="InterPro"/>
</dbReference>
<dbReference type="SUPFAM" id="SSF55874">
    <property type="entry name" value="ATPase domain of HSP90 chaperone/DNA topoisomerase II/histidine kinase"/>
    <property type="match status" value="1"/>
</dbReference>
<evidence type="ECO:0000256" key="7">
    <source>
        <dbReference type="ARBA" id="ARBA00022840"/>
    </source>
</evidence>
<dbReference type="EC" id="2.7.13.3" evidence="2"/>
<gene>
    <name evidence="12" type="ORF">CGZ92_13585</name>
</gene>
<feature type="transmembrane region" description="Helical" evidence="9">
    <location>
        <begin position="20"/>
        <end position="39"/>
    </location>
</feature>
<dbReference type="Proteomes" id="UP000216533">
    <property type="component" value="Unassembled WGS sequence"/>
</dbReference>
<dbReference type="EMBL" id="NMVI01000029">
    <property type="protein sequence ID" value="OYN84078.1"/>
    <property type="molecule type" value="Genomic_DNA"/>
</dbReference>
<dbReference type="GO" id="GO:0046983">
    <property type="term" value="F:protein dimerization activity"/>
    <property type="evidence" value="ECO:0007669"/>
    <property type="project" value="InterPro"/>
</dbReference>